<gene>
    <name evidence="1" type="ORF">SHY70_05990</name>
</gene>
<evidence type="ECO:0000313" key="2">
    <source>
        <dbReference type="Proteomes" id="UP001270004"/>
    </source>
</evidence>
<evidence type="ECO:0000313" key="1">
    <source>
        <dbReference type="EMBL" id="MDX5037832.1"/>
    </source>
</evidence>
<evidence type="ECO:0008006" key="3">
    <source>
        <dbReference type="Google" id="ProtNLM"/>
    </source>
</evidence>
<dbReference type="EMBL" id="JAWWZK010000009">
    <property type="protein sequence ID" value="MDX5037832.1"/>
    <property type="molecule type" value="Genomic_DNA"/>
</dbReference>
<proteinExistence type="predicted"/>
<sequence>MNKQEAIEQEKLYVVTDGNKLYLKEFDELNAIIIIDDVVGAVDYAKRYSDKIEAQKAADELGWIVQGVE</sequence>
<comment type="caution">
    <text evidence="1">The sequence shown here is derived from an EMBL/GenBank/DDBJ whole genome shotgun (WGS) entry which is preliminary data.</text>
</comment>
<protein>
    <recommendedName>
        <fullName evidence="3">Phage protein</fullName>
    </recommendedName>
</protein>
<dbReference type="AlphaFoldDB" id="A0AAW9DGC2"/>
<dbReference type="Proteomes" id="UP001270004">
    <property type="component" value="Unassembled WGS sequence"/>
</dbReference>
<name>A0AAW9DGC2_STRSU</name>
<accession>A0AAW9DGC2</accession>
<reference evidence="1" key="1">
    <citation type="submission" date="2023-11" db="EMBL/GenBank/DDBJ databases">
        <title>Antimicrobial resistance in invasive Streptococcus suis isolated in Spain and the associated genetic mechanisms.</title>
        <authorList>
            <person name="Uruen C."/>
            <person name="Arenas J.A."/>
        </authorList>
    </citation>
    <scope>NUCLEOTIDE SEQUENCE</scope>
    <source>
        <strain evidence="1">Ss_70</strain>
    </source>
</reference>
<dbReference type="RefSeq" id="WP_029172665.1">
    <property type="nucleotide sequence ID" value="NZ_CP102148.1"/>
</dbReference>
<organism evidence="1 2">
    <name type="scientific">Streptococcus suis</name>
    <dbReference type="NCBI Taxonomy" id="1307"/>
    <lineage>
        <taxon>Bacteria</taxon>
        <taxon>Bacillati</taxon>
        <taxon>Bacillota</taxon>
        <taxon>Bacilli</taxon>
        <taxon>Lactobacillales</taxon>
        <taxon>Streptococcaceae</taxon>
        <taxon>Streptococcus</taxon>
    </lineage>
</organism>